<feature type="transmembrane region" description="Helical" evidence="1">
    <location>
        <begin position="48"/>
        <end position="71"/>
    </location>
</feature>
<dbReference type="Proteomes" id="UP000075391">
    <property type="component" value="Unassembled WGS sequence"/>
</dbReference>
<feature type="transmembrane region" description="Helical" evidence="1">
    <location>
        <begin position="118"/>
        <end position="148"/>
    </location>
</feature>
<accession>A0A150WTK0</accession>
<evidence type="ECO:0000256" key="1">
    <source>
        <dbReference type="SAM" id="Phobius"/>
    </source>
</evidence>
<feature type="transmembrane region" description="Helical" evidence="1">
    <location>
        <begin position="15"/>
        <end position="36"/>
    </location>
</feature>
<name>A0A150WTK0_BDEBC</name>
<feature type="transmembrane region" description="Helical" evidence="1">
    <location>
        <begin position="77"/>
        <end position="97"/>
    </location>
</feature>
<feature type="transmembrane region" description="Helical" evidence="1">
    <location>
        <begin position="449"/>
        <end position="474"/>
    </location>
</feature>
<keyword evidence="1" id="KW-1133">Transmembrane helix</keyword>
<keyword evidence="1" id="KW-0812">Transmembrane</keyword>
<gene>
    <name evidence="2" type="ORF">AZI85_16025</name>
</gene>
<comment type="caution">
    <text evidence="2">The sequence shown here is derived from an EMBL/GenBank/DDBJ whole genome shotgun (WGS) entry which is preliminary data.</text>
</comment>
<dbReference type="AlphaFoldDB" id="A0A150WTK0"/>
<protein>
    <submittedName>
        <fullName evidence="2">Uncharacterized protein</fullName>
    </submittedName>
</protein>
<reference evidence="2 3" key="1">
    <citation type="submission" date="2016-03" db="EMBL/GenBank/DDBJ databases">
        <authorList>
            <person name="Ploux O."/>
        </authorList>
    </citation>
    <scope>NUCLEOTIDE SEQUENCE [LARGE SCALE GENOMIC DNA]</scope>
    <source>
        <strain evidence="2 3">BER2</strain>
    </source>
</reference>
<feature type="transmembrane region" description="Helical" evidence="1">
    <location>
        <begin position="245"/>
        <end position="266"/>
    </location>
</feature>
<organism evidence="2 3">
    <name type="scientific">Bdellovibrio bacteriovorus</name>
    <dbReference type="NCBI Taxonomy" id="959"/>
    <lineage>
        <taxon>Bacteria</taxon>
        <taxon>Pseudomonadati</taxon>
        <taxon>Bdellovibrionota</taxon>
        <taxon>Bdellovibrionia</taxon>
        <taxon>Bdellovibrionales</taxon>
        <taxon>Pseudobdellovibrionaceae</taxon>
        <taxon>Bdellovibrio</taxon>
    </lineage>
</organism>
<keyword evidence="1" id="KW-0472">Membrane</keyword>
<evidence type="ECO:0000313" key="2">
    <source>
        <dbReference type="EMBL" id="KYG69900.1"/>
    </source>
</evidence>
<feature type="transmembrane region" description="Helical" evidence="1">
    <location>
        <begin position="168"/>
        <end position="194"/>
    </location>
</feature>
<dbReference type="EMBL" id="LUKF01000005">
    <property type="protein sequence ID" value="KYG69900.1"/>
    <property type="molecule type" value="Genomic_DNA"/>
</dbReference>
<evidence type="ECO:0000313" key="3">
    <source>
        <dbReference type="Proteomes" id="UP000075391"/>
    </source>
</evidence>
<feature type="transmembrane region" description="Helical" evidence="1">
    <location>
        <begin position="504"/>
        <end position="523"/>
    </location>
</feature>
<sequence>MSPLLQPLELLTPELSVYFVFNLVVAALTSVGIFFLCRVRGKAPARFAFVLIGFVHLCYQWPLVLFSTVVVERIQTAWSLGIFVHVFVLANLLWLFLTRRMDPPGAFAQAEGFKIQDVLAGLIVIIPLVVVYLSKVPFSCTALYALLFDPQLTLLAREFSLKFVGMAAAAYSYGAVANVAAPFLVSMSFMVGVIAIRKGQYIYAVAMVAVFVGAVLSALLIGAKGMLIPSILMLTVTVALWNNSWFMRFVGVLSSLVFLGCILVAFELSKERGNSVGRNYDFASCSLQMGVCEKSAQLLESVGARKVISLGISHNVLDYLKERLDIGCSGKDLSLYPLKTFPNDVKLGAVEKKGAEQNKGAERSRGVIYAEALFYRAFVTPFQVSIWHNMYVLDHGSPGMGALPLANRFLDKHINMPEQVFQHYASVYLGGDKTSTGTAPTGFMMAYPAYWGLLGLLLAVSVVLVVDVVFSLLMAFCPSRLRPLAVGLMVVSSYNFLISDFGTVLLSHGLIAGWIILFLMSFVDKLKQRDRNAV</sequence>
<feature type="transmembrane region" description="Helical" evidence="1">
    <location>
        <begin position="201"/>
        <end position="225"/>
    </location>
</feature>
<proteinExistence type="predicted"/>